<dbReference type="EMBL" id="BGZK01000872">
    <property type="protein sequence ID" value="GBP63553.1"/>
    <property type="molecule type" value="Genomic_DNA"/>
</dbReference>
<accession>A0A4C1XK64</accession>
<dbReference type="Proteomes" id="UP000299102">
    <property type="component" value="Unassembled WGS sequence"/>
</dbReference>
<evidence type="ECO:0000313" key="3">
    <source>
        <dbReference type="Proteomes" id="UP000299102"/>
    </source>
</evidence>
<dbReference type="AlphaFoldDB" id="A0A4C1XK64"/>
<feature type="region of interest" description="Disordered" evidence="1">
    <location>
        <begin position="80"/>
        <end position="108"/>
    </location>
</feature>
<reference evidence="2 3" key="1">
    <citation type="journal article" date="2019" name="Commun. Biol.">
        <title>The bagworm genome reveals a unique fibroin gene that provides high tensile strength.</title>
        <authorList>
            <person name="Kono N."/>
            <person name="Nakamura H."/>
            <person name="Ohtoshi R."/>
            <person name="Tomita M."/>
            <person name="Numata K."/>
            <person name="Arakawa K."/>
        </authorList>
    </citation>
    <scope>NUCLEOTIDE SEQUENCE [LARGE SCALE GENOMIC DNA]</scope>
</reference>
<organism evidence="2 3">
    <name type="scientific">Eumeta variegata</name>
    <name type="common">Bagworm moth</name>
    <name type="synonym">Eumeta japonica</name>
    <dbReference type="NCBI Taxonomy" id="151549"/>
    <lineage>
        <taxon>Eukaryota</taxon>
        <taxon>Metazoa</taxon>
        <taxon>Ecdysozoa</taxon>
        <taxon>Arthropoda</taxon>
        <taxon>Hexapoda</taxon>
        <taxon>Insecta</taxon>
        <taxon>Pterygota</taxon>
        <taxon>Neoptera</taxon>
        <taxon>Endopterygota</taxon>
        <taxon>Lepidoptera</taxon>
        <taxon>Glossata</taxon>
        <taxon>Ditrysia</taxon>
        <taxon>Tineoidea</taxon>
        <taxon>Psychidae</taxon>
        <taxon>Oiketicinae</taxon>
        <taxon>Eumeta</taxon>
    </lineage>
</organism>
<evidence type="ECO:0000313" key="2">
    <source>
        <dbReference type="EMBL" id="GBP63553.1"/>
    </source>
</evidence>
<gene>
    <name evidence="2" type="ORF">EVAR_61293_1</name>
</gene>
<keyword evidence="3" id="KW-1185">Reference proteome</keyword>
<sequence>MSPFGSPYERFRSGVVAFYAYALATKSTMPSKGMTSSTSQLPHDRSSMYTAPISTVSNSTAITGFTSKRYIITYAVSESPARYSGSSKATQGSLGTQSRGKGHGSVCP</sequence>
<feature type="compositionally biased region" description="Polar residues" evidence="1">
    <location>
        <begin position="84"/>
        <end position="99"/>
    </location>
</feature>
<proteinExistence type="predicted"/>
<comment type="caution">
    <text evidence="2">The sequence shown here is derived from an EMBL/GenBank/DDBJ whole genome shotgun (WGS) entry which is preliminary data.</text>
</comment>
<evidence type="ECO:0000256" key="1">
    <source>
        <dbReference type="SAM" id="MobiDB-lite"/>
    </source>
</evidence>
<name>A0A4C1XK64_EUMVA</name>
<protein>
    <submittedName>
        <fullName evidence="2">Uncharacterized protein</fullName>
    </submittedName>
</protein>